<comment type="cofactor">
    <cofactor evidence="1">
        <name>Mg(2+)</name>
        <dbReference type="ChEBI" id="CHEBI:18420"/>
    </cofactor>
</comment>
<protein>
    <recommendedName>
        <fullName evidence="8">Transketolase-like pyrimidine-binding domain-containing protein</fullName>
    </recommendedName>
</protein>
<proteinExistence type="predicted"/>
<sequence length="378" mass="41354">MPRLLDRVDNPTDLKGLAKQELGQLAAEIRQELVTRVTANGGHLASNLGVVELTIALHRVFDSPRDKIIWDVGHQSYVHKLLTGRRQRFASIRQYGGLSGFTSRSESEHDPFGTGHASTSVSAALGMAIARDLSGDNHHVIAIIGDGAITGGMALEALNQVGHLGSRICVILNDNGMSISPTVGGLAKLLSRVRFDYRYRWAEEESKRVLDSLPGGKRLWQMGQRVRSGFKGLIMPSVFWEEFGFTYMGPIDGHNIHELEIALTQARDYRLKPTFVHVITTKGKGYLPAEGDAVYFHGVPAKSVSTEAIPSYSEVFAQTVLRLARENPRLVAITPAMPEGNYLSIVEAEFPQRVFDVGICEQHAVTFAAGLAAQGFIP</sequence>
<comment type="cofactor">
    <cofactor evidence="2">
        <name>thiamine diphosphate</name>
        <dbReference type="ChEBI" id="CHEBI:58937"/>
    </cofactor>
</comment>
<dbReference type="Pfam" id="PF13292">
    <property type="entry name" value="DXP_synthase_N"/>
    <property type="match status" value="1"/>
</dbReference>
<dbReference type="CDD" id="cd02007">
    <property type="entry name" value="TPP_DXS"/>
    <property type="match status" value="1"/>
</dbReference>
<keyword evidence="4" id="KW-0808">Transferase</keyword>
<dbReference type="PANTHER" id="PTHR43322">
    <property type="entry name" value="1-D-DEOXYXYLULOSE 5-PHOSPHATE SYNTHASE-RELATED"/>
    <property type="match status" value="1"/>
</dbReference>
<dbReference type="PANTHER" id="PTHR43322:SF5">
    <property type="entry name" value="1-DEOXY-D-XYLULOSE-5-PHOSPHATE SYNTHASE, CHLOROPLASTIC"/>
    <property type="match status" value="1"/>
</dbReference>
<dbReference type="AlphaFoldDB" id="X1GGD0"/>
<dbReference type="SUPFAM" id="SSF52518">
    <property type="entry name" value="Thiamin diphosphate-binding fold (THDP-binding)"/>
    <property type="match status" value="1"/>
</dbReference>
<dbReference type="Gene3D" id="3.40.50.970">
    <property type="match status" value="2"/>
</dbReference>
<dbReference type="InterPro" id="IPR029061">
    <property type="entry name" value="THDP-binding"/>
</dbReference>
<accession>X1GGD0</accession>
<evidence type="ECO:0000256" key="1">
    <source>
        <dbReference type="ARBA" id="ARBA00001946"/>
    </source>
</evidence>
<reference evidence="9" key="1">
    <citation type="journal article" date="2014" name="Front. Microbiol.">
        <title>High frequency of phylogenetically diverse reductive dehalogenase-homologous genes in deep subseafloor sedimentary metagenomes.</title>
        <authorList>
            <person name="Kawai M."/>
            <person name="Futagami T."/>
            <person name="Toyoda A."/>
            <person name="Takaki Y."/>
            <person name="Nishi S."/>
            <person name="Hori S."/>
            <person name="Arai W."/>
            <person name="Tsubouchi T."/>
            <person name="Morono Y."/>
            <person name="Uchiyama I."/>
            <person name="Ito T."/>
            <person name="Fujiyama A."/>
            <person name="Inagaki F."/>
            <person name="Takami H."/>
        </authorList>
    </citation>
    <scope>NUCLEOTIDE SEQUENCE</scope>
    <source>
        <strain evidence="9">Expedition CK06-06</strain>
    </source>
</reference>
<comment type="caution">
    <text evidence="9">The sequence shown here is derived from an EMBL/GenBank/DDBJ whole genome shotgun (WGS) entry which is preliminary data.</text>
</comment>
<dbReference type="NCBIfam" id="NF003933">
    <property type="entry name" value="PRK05444.2-2"/>
    <property type="match status" value="1"/>
</dbReference>
<dbReference type="InterPro" id="IPR005477">
    <property type="entry name" value="Dxylulose-5-P_synthase"/>
</dbReference>
<evidence type="ECO:0000256" key="2">
    <source>
        <dbReference type="ARBA" id="ARBA00001964"/>
    </source>
</evidence>
<dbReference type="PROSITE" id="PS00801">
    <property type="entry name" value="TRANSKETOLASE_1"/>
    <property type="match status" value="1"/>
</dbReference>
<gene>
    <name evidence="9" type="ORF">S03H2_11226</name>
</gene>
<feature type="domain" description="Transketolase-like pyrimidine-binding" evidence="8">
    <location>
        <begin position="311"/>
        <end position="376"/>
    </location>
</feature>
<evidence type="ECO:0000256" key="4">
    <source>
        <dbReference type="ARBA" id="ARBA00022679"/>
    </source>
</evidence>
<evidence type="ECO:0000256" key="5">
    <source>
        <dbReference type="ARBA" id="ARBA00022723"/>
    </source>
</evidence>
<organism evidence="9">
    <name type="scientific">marine sediment metagenome</name>
    <dbReference type="NCBI Taxonomy" id="412755"/>
    <lineage>
        <taxon>unclassified sequences</taxon>
        <taxon>metagenomes</taxon>
        <taxon>ecological metagenomes</taxon>
    </lineage>
</organism>
<dbReference type="CDD" id="cd07033">
    <property type="entry name" value="TPP_PYR_DXS_TK_like"/>
    <property type="match status" value="1"/>
</dbReference>
<dbReference type="GO" id="GO:0019288">
    <property type="term" value="P:isopentenyl diphosphate biosynthetic process, methylerythritol 4-phosphate pathway"/>
    <property type="evidence" value="ECO:0007669"/>
    <property type="project" value="TreeGrafter"/>
</dbReference>
<dbReference type="GO" id="GO:0046872">
    <property type="term" value="F:metal ion binding"/>
    <property type="evidence" value="ECO:0007669"/>
    <property type="project" value="UniProtKB-KW"/>
</dbReference>
<evidence type="ECO:0000256" key="7">
    <source>
        <dbReference type="ARBA" id="ARBA00023052"/>
    </source>
</evidence>
<dbReference type="Pfam" id="PF02779">
    <property type="entry name" value="Transket_pyr"/>
    <property type="match status" value="1"/>
</dbReference>
<dbReference type="NCBIfam" id="TIGR00204">
    <property type="entry name" value="dxs"/>
    <property type="match status" value="1"/>
</dbReference>
<evidence type="ECO:0000256" key="3">
    <source>
        <dbReference type="ARBA" id="ARBA00011738"/>
    </source>
</evidence>
<keyword evidence="6" id="KW-0460">Magnesium</keyword>
<comment type="subunit">
    <text evidence="3">Homodimer.</text>
</comment>
<evidence type="ECO:0000313" key="9">
    <source>
        <dbReference type="EMBL" id="GAH40664.1"/>
    </source>
</evidence>
<keyword evidence="7" id="KW-0786">Thiamine pyrophosphate</keyword>
<evidence type="ECO:0000259" key="8">
    <source>
        <dbReference type="Pfam" id="PF02779"/>
    </source>
</evidence>
<name>X1GGD0_9ZZZZ</name>
<evidence type="ECO:0000256" key="6">
    <source>
        <dbReference type="ARBA" id="ARBA00022842"/>
    </source>
</evidence>
<dbReference type="GO" id="GO:0008661">
    <property type="term" value="F:1-deoxy-D-xylulose-5-phosphate synthase activity"/>
    <property type="evidence" value="ECO:0007669"/>
    <property type="project" value="InterPro"/>
</dbReference>
<dbReference type="GO" id="GO:0005829">
    <property type="term" value="C:cytosol"/>
    <property type="evidence" value="ECO:0007669"/>
    <property type="project" value="TreeGrafter"/>
</dbReference>
<dbReference type="GO" id="GO:0016114">
    <property type="term" value="P:terpenoid biosynthetic process"/>
    <property type="evidence" value="ECO:0007669"/>
    <property type="project" value="InterPro"/>
</dbReference>
<dbReference type="InterPro" id="IPR049557">
    <property type="entry name" value="Transketolase_CS"/>
</dbReference>
<keyword evidence="5" id="KW-0479">Metal-binding</keyword>
<feature type="non-terminal residue" evidence="9">
    <location>
        <position position="378"/>
    </location>
</feature>
<dbReference type="InterPro" id="IPR005475">
    <property type="entry name" value="Transketolase-like_Pyr-bd"/>
</dbReference>
<dbReference type="EMBL" id="BARU01005738">
    <property type="protein sequence ID" value="GAH40664.1"/>
    <property type="molecule type" value="Genomic_DNA"/>
</dbReference>